<name>B1MZW3_LEUCK</name>
<proteinExistence type="predicted"/>
<reference evidence="2 3" key="1">
    <citation type="journal article" date="2008" name="J. Bacteriol.">
        <title>Complete genome sequence of Leuconostoc citreum KM20.</title>
        <authorList>
            <person name="Kim J.F."/>
            <person name="Jeong H."/>
            <person name="Lee J.-S."/>
            <person name="Choi S.-H."/>
            <person name="Ha M."/>
            <person name="Hur C.-G."/>
            <person name="Kim J.-S."/>
            <person name="Lee S."/>
            <person name="Park H.-S."/>
            <person name="Park Y.-H."/>
            <person name="Oh T.K."/>
        </authorList>
    </citation>
    <scope>NUCLEOTIDE SEQUENCE [LARGE SCALE GENOMIC DNA]</scope>
    <source>
        <strain evidence="2 3">KM20</strain>
    </source>
</reference>
<dbReference type="RefSeq" id="WP_004901913.1">
    <property type="nucleotide sequence ID" value="NC_010471.1"/>
</dbReference>
<dbReference type="InterPro" id="IPR051088">
    <property type="entry name" value="PTS_Sugar-EIIC/EIIB"/>
</dbReference>
<accession>B1MZW3</accession>
<dbReference type="PANTHER" id="PTHR33989">
    <property type="match status" value="1"/>
</dbReference>
<feature type="transmembrane region" description="Helical" evidence="1">
    <location>
        <begin position="135"/>
        <end position="152"/>
    </location>
</feature>
<dbReference type="EMBL" id="DQ489736">
    <property type="protein sequence ID" value="ACA83065.1"/>
    <property type="molecule type" value="Genomic_DNA"/>
</dbReference>
<dbReference type="STRING" id="349519.LCK_01240"/>
<evidence type="ECO:0000256" key="1">
    <source>
        <dbReference type="SAM" id="Phobius"/>
    </source>
</evidence>
<dbReference type="OrthoDB" id="2151409at2"/>
<organism evidence="2 3">
    <name type="scientific">Leuconostoc citreum (strain KM20)</name>
    <dbReference type="NCBI Taxonomy" id="349519"/>
    <lineage>
        <taxon>Bacteria</taxon>
        <taxon>Bacillati</taxon>
        <taxon>Bacillota</taxon>
        <taxon>Bacilli</taxon>
        <taxon>Lactobacillales</taxon>
        <taxon>Lactobacillaceae</taxon>
        <taxon>Leuconostoc</taxon>
    </lineage>
</organism>
<protein>
    <submittedName>
        <fullName evidence="2">Phosphotransferase system cellobiose-specific component IIC</fullName>
    </submittedName>
</protein>
<dbReference type="HOGENOM" id="CLU_692233_0_0_9"/>
<feature type="transmembrane region" description="Helical" evidence="1">
    <location>
        <begin position="164"/>
        <end position="182"/>
    </location>
</feature>
<dbReference type="Proteomes" id="UP000002166">
    <property type="component" value="Chromosome"/>
</dbReference>
<feature type="transmembrane region" description="Helical" evidence="1">
    <location>
        <begin position="372"/>
        <end position="390"/>
    </location>
</feature>
<dbReference type="KEGG" id="lci:LCK_01240"/>
<keyword evidence="1" id="KW-1133">Transmembrane helix</keyword>
<feature type="transmembrane region" description="Helical" evidence="1">
    <location>
        <begin position="266"/>
        <end position="288"/>
    </location>
</feature>
<dbReference type="eggNOG" id="COG1455">
    <property type="taxonomic scope" value="Bacteria"/>
</dbReference>
<feature type="transmembrane region" description="Helical" evidence="1">
    <location>
        <begin position="203"/>
        <end position="227"/>
    </location>
</feature>
<evidence type="ECO:0000313" key="3">
    <source>
        <dbReference type="Proteomes" id="UP000002166"/>
    </source>
</evidence>
<evidence type="ECO:0000313" key="2">
    <source>
        <dbReference type="EMBL" id="ACA83065.1"/>
    </source>
</evidence>
<feature type="transmembrane region" description="Helical" evidence="1">
    <location>
        <begin position="328"/>
        <end position="352"/>
    </location>
</feature>
<dbReference type="PANTHER" id="PTHR33989:SF4">
    <property type="entry name" value="PTS SYSTEM N,N'-DIACETYLCHITOBIOSE-SPECIFIC EIIC COMPONENT"/>
    <property type="match status" value="1"/>
</dbReference>
<dbReference type="AlphaFoldDB" id="B1MZW3"/>
<keyword evidence="3" id="KW-1185">Reference proteome</keyword>
<feature type="transmembrane region" description="Helical" evidence="1">
    <location>
        <begin position="103"/>
        <end position="123"/>
    </location>
</feature>
<feature type="transmembrane region" description="Helical" evidence="1">
    <location>
        <begin position="76"/>
        <end position="97"/>
    </location>
</feature>
<sequence>MLKTLVNQSQRWDNIVYQHATMQAVKTALQQLRPILVIDVYAHLLFRLIFAPDNFIGRMVDNYPPITKVISNHMRIGLTFLDAAIVMIFVIALTQHYLTTKGITNTSLPILTNFIAIYLLLVGKNQIPTYNTTQYLLMSVTVLFSVTTYCWFQKKWVNPDTSPYAYRYLVWAVLIILMSWLLRQLIAIPHFQTTISVLLSKTFFTTFWGLLAVSILSPLLFVFGFALPSELTDDQTTLNTVIANLDAVLSTGHKVLPYPENLYSTYGAFTLFGGIGNTLVISLLLLFATSRKHQKLGLITWFPSLFDDNTLLLAGVPLFLRPLMLVPMLLVSVISQLIGYVAIATHFIQPVVYPTPMNIPNLLLPTIASTTPIRSTLVTVAVFILSIVIYRPFVHRLTEGVSYEK</sequence>
<keyword evidence="1" id="KW-0472">Membrane</keyword>
<keyword evidence="1" id="KW-0812">Transmembrane</keyword>
<dbReference type="GeneID" id="61101746"/>
<gene>
    <name evidence="2" type="ordered locus">LCK_01240</name>
</gene>